<sequence>MDALLAVAVEEVGLEGREGCTVEALWSLLSSRLPVGPITCLPPQLLDALWALLLQRTEDVQLLLPPLAGQAEAEDEGPPAGEAARKAKGSRGKRSADSDPLQRWTKLSSGDPRVKDRAAATAAGVRLVASEAVRMSVLGVYEIQDSRFPLSEVQLAALAAVGRARWRGTINADLANRLGIAYRNFYYIVKNLETRKLVVKNPVVFAPPGATVTVSSVLHLPRFQPAVKLGPGQMFKTVDAVRGMEVATYVLQDDNLHMRLVCSTIAETPERLVVESDLKLVCGFRAARGHRLWRRLRRKLEDQGYLSFETCRVRDRLVPCVRLLKDWRPPAAAEGEDAEGPPPGERGGRRRRGGRRGGCWRCRCGRCCRRCCCWRRRSCTPLHPRCGGLPGAAAAGGHHQRRAGRGAQPRAVRTVGGQLQGVRRKVSLQGGGGGRGGGREGGLLLRDTRGRWCHVLMLQLCRLCAGCMAFPLT</sequence>
<evidence type="ECO:0000256" key="4">
    <source>
        <dbReference type="ARBA" id="ARBA00023163"/>
    </source>
</evidence>
<dbReference type="PANTHER" id="PTHR15180:SF1">
    <property type="entry name" value="GENERAL TRANSCRIPTION FACTOR 3C POLYPEPTIDE 1"/>
    <property type="match status" value="1"/>
</dbReference>
<evidence type="ECO:0000256" key="6">
    <source>
        <dbReference type="SAM" id="MobiDB-lite"/>
    </source>
</evidence>
<evidence type="ECO:0000259" key="7">
    <source>
        <dbReference type="Pfam" id="PF04182"/>
    </source>
</evidence>
<reference evidence="10 11" key="1">
    <citation type="journal article" date="2021" name="Sci. Rep.">
        <title>Genome sequencing of the multicellular alga Astrephomene provides insights into convergent evolution of germ-soma differentiation.</title>
        <authorList>
            <person name="Yamashita S."/>
            <person name="Yamamoto K."/>
            <person name="Matsuzaki R."/>
            <person name="Suzuki S."/>
            <person name="Yamaguchi H."/>
            <person name="Hirooka S."/>
            <person name="Minakuchi Y."/>
            <person name="Miyagishima S."/>
            <person name="Kawachi M."/>
            <person name="Toyoda A."/>
            <person name="Nozaki H."/>
        </authorList>
    </citation>
    <scope>NUCLEOTIDE SEQUENCE [LARGE SCALE GENOMIC DNA]</scope>
    <source>
        <strain evidence="10 11">NIES-4017</strain>
    </source>
</reference>
<evidence type="ECO:0000256" key="1">
    <source>
        <dbReference type="ARBA" id="ARBA00004123"/>
    </source>
</evidence>
<dbReference type="Proteomes" id="UP001054857">
    <property type="component" value="Unassembled WGS sequence"/>
</dbReference>
<accession>A0AAD3DN93</accession>
<name>A0AAD3DN93_9CHLO</name>
<dbReference type="PANTHER" id="PTHR15180">
    <property type="entry name" value="GENERAL TRANSCRIPTION FACTOR 3C POLYPEPTIDE 1"/>
    <property type="match status" value="1"/>
</dbReference>
<dbReference type="InterPro" id="IPR056020">
    <property type="entry name" value="DUF7599"/>
</dbReference>
<dbReference type="InterPro" id="IPR044210">
    <property type="entry name" value="Tfc3-like"/>
</dbReference>
<dbReference type="GO" id="GO:0005634">
    <property type="term" value="C:nucleus"/>
    <property type="evidence" value="ECO:0007669"/>
    <property type="project" value="UniProtKB-SubCell"/>
</dbReference>
<evidence type="ECO:0000256" key="5">
    <source>
        <dbReference type="ARBA" id="ARBA00023242"/>
    </source>
</evidence>
<dbReference type="Pfam" id="PF24538">
    <property type="entry name" value="DUF7599"/>
    <property type="match status" value="1"/>
</dbReference>
<dbReference type="AlphaFoldDB" id="A0AAD3DN93"/>
<evidence type="ECO:0000313" key="11">
    <source>
        <dbReference type="Proteomes" id="UP001054857"/>
    </source>
</evidence>
<feature type="domain" description="General transcription factor 3C polypeptide 1 winged-helix" evidence="8">
    <location>
        <begin position="1"/>
        <end position="141"/>
    </location>
</feature>
<feature type="region of interest" description="Disordered" evidence="6">
    <location>
        <begin position="331"/>
        <end position="357"/>
    </location>
</feature>
<evidence type="ECO:0000259" key="8">
    <source>
        <dbReference type="Pfam" id="PF23704"/>
    </source>
</evidence>
<comment type="subcellular location">
    <subcellularLocation>
        <location evidence="1">Nucleus</location>
    </subcellularLocation>
</comment>
<feature type="domain" description="B-block binding subunit of TFIIIC" evidence="7">
    <location>
        <begin position="153"/>
        <end position="223"/>
    </location>
</feature>
<keyword evidence="4" id="KW-0804">Transcription</keyword>
<evidence type="ECO:0000256" key="2">
    <source>
        <dbReference type="ARBA" id="ARBA00022553"/>
    </source>
</evidence>
<keyword evidence="3" id="KW-0238">DNA-binding</keyword>
<feature type="region of interest" description="Disordered" evidence="6">
    <location>
        <begin position="70"/>
        <end position="112"/>
    </location>
</feature>
<evidence type="ECO:0008006" key="12">
    <source>
        <dbReference type="Google" id="ProtNLM"/>
    </source>
</evidence>
<evidence type="ECO:0000259" key="9">
    <source>
        <dbReference type="Pfam" id="PF24538"/>
    </source>
</evidence>
<dbReference type="GO" id="GO:0042791">
    <property type="term" value="P:5S class rRNA transcription by RNA polymerase III"/>
    <property type="evidence" value="ECO:0007669"/>
    <property type="project" value="TreeGrafter"/>
</dbReference>
<keyword evidence="5" id="KW-0539">Nucleus</keyword>
<proteinExistence type="predicted"/>
<dbReference type="InterPro" id="IPR007309">
    <property type="entry name" value="TFIIIC_Bblock-bd"/>
</dbReference>
<evidence type="ECO:0000256" key="3">
    <source>
        <dbReference type="ARBA" id="ARBA00023125"/>
    </source>
</evidence>
<keyword evidence="11" id="KW-1185">Reference proteome</keyword>
<dbReference type="GO" id="GO:0003677">
    <property type="term" value="F:DNA binding"/>
    <property type="evidence" value="ECO:0007669"/>
    <property type="project" value="UniProtKB-KW"/>
</dbReference>
<protein>
    <recommendedName>
        <fullName evidence="12">B-block binding subunit of TFIIIC domain-containing protein</fullName>
    </recommendedName>
</protein>
<dbReference type="EMBL" id="BMAR01000006">
    <property type="protein sequence ID" value="GFR43703.1"/>
    <property type="molecule type" value="Genomic_DNA"/>
</dbReference>
<dbReference type="Pfam" id="PF23704">
    <property type="entry name" value="WHD_GTF3C1_N"/>
    <property type="match status" value="1"/>
</dbReference>
<dbReference type="GO" id="GO:0000127">
    <property type="term" value="C:transcription factor TFIIIC complex"/>
    <property type="evidence" value="ECO:0007669"/>
    <property type="project" value="InterPro"/>
</dbReference>
<evidence type="ECO:0000313" key="10">
    <source>
        <dbReference type="EMBL" id="GFR43703.1"/>
    </source>
</evidence>
<dbReference type="InterPro" id="IPR056428">
    <property type="entry name" value="WH_GTF3C1"/>
</dbReference>
<dbReference type="Pfam" id="PF04182">
    <property type="entry name" value="B-block_TFIIIC"/>
    <property type="match status" value="1"/>
</dbReference>
<dbReference type="GO" id="GO:0006384">
    <property type="term" value="P:transcription initiation at RNA polymerase III promoter"/>
    <property type="evidence" value="ECO:0007669"/>
    <property type="project" value="InterPro"/>
</dbReference>
<organism evidence="10 11">
    <name type="scientific">Astrephomene gubernaculifera</name>
    <dbReference type="NCBI Taxonomy" id="47775"/>
    <lineage>
        <taxon>Eukaryota</taxon>
        <taxon>Viridiplantae</taxon>
        <taxon>Chlorophyta</taxon>
        <taxon>core chlorophytes</taxon>
        <taxon>Chlorophyceae</taxon>
        <taxon>CS clade</taxon>
        <taxon>Chlamydomonadales</taxon>
        <taxon>Astrephomenaceae</taxon>
        <taxon>Astrephomene</taxon>
    </lineage>
</organism>
<keyword evidence="2" id="KW-0597">Phosphoprotein</keyword>
<gene>
    <name evidence="10" type="ORF">Agub_g4813</name>
</gene>
<feature type="domain" description="DUF7599" evidence="9">
    <location>
        <begin position="252"/>
        <end position="333"/>
    </location>
</feature>
<comment type="caution">
    <text evidence="10">The sequence shown here is derived from an EMBL/GenBank/DDBJ whole genome shotgun (WGS) entry which is preliminary data.</text>
</comment>